<comment type="caution">
    <text evidence="1">The sequence shown here is derived from an EMBL/GenBank/DDBJ whole genome shotgun (WGS) entry which is preliminary data.</text>
</comment>
<dbReference type="SUPFAM" id="SSF49785">
    <property type="entry name" value="Galactose-binding domain-like"/>
    <property type="match status" value="1"/>
</dbReference>
<dbReference type="STRING" id="180332.GCA_000797495_00059"/>
<evidence type="ECO:0000313" key="2">
    <source>
        <dbReference type="Proteomes" id="UP000306509"/>
    </source>
</evidence>
<dbReference type="PANTHER" id="PTHR36848">
    <property type="entry name" value="DNA-BINDING PROTEIN (PUTATIVE SECRETED PROTEIN)-RELATED"/>
    <property type="match status" value="1"/>
</dbReference>
<dbReference type="AlphaFoldDB" id="A0A4U8Q9B4"/>
<protein>
    <recommendedName>
        <fullName evidence="3">Glycosyl hydrolases family 2, sugar binding domain</fullName>
    </recommendedName>
</protein>
<dbReference type="Gene3D" id="2.60.120.260">
    <property type="entry name" value="Galactose-binding domain-like"/>
    <property type="match status" value="1"/>
</dbReference>
<evidence type="ECO:0000313" key="1">
    <source>
        <dbReference type="EMBL" id="TLD00773.1"/>
    </source>
</evidence>
<sequence>MGFQLEKFMEELKNPSAIMRTAPLWVWNDTMTDCQIDHALDELKSHGFGGAIVHPRPGMVITYLSAEWFEQWGYALDAAKKRGMKLYIYDENSYPSGFGGGHVSAELPDCLGTSVSYQLVHKDQLKTKEKAEKWFDDISQVRVFACEKIAGGKEIGEKIRLLKDITQLPGNKWAETSDWFIIMGFVKGETTGWMAGFANVDLLRREVTDTFIEKVYQPYYDHFGGEFGKAIPAIFMDEPAITGSGVYGTAGSEALPYSYWFSHEFYKRNGYHLEDYLPSLFTDAEAEWFVHTDKEVRHDYYDTTRELWVRNFVLPLSRWCEEHGIALTGHYMEDDWPRASAGTTSPNIMANFEYMGWPAIDMLVNDKLLERPNEHVGLIMQELRSAVNQFGQERCFCEAFGAGGWDSTLADFKRIGDWLMVNGVNFINEHLTYTSYIGARKRDHPQSFDWRQPWWEQFTGVNDYFGRVCALLSQGHMEQRVLLMHPTLTGYMRIMDGEPSGLVVKDDLAKTPDMRPYYAAMQQLIDDQWDFDLGNEDIIKRHGKSISGRIQLKNQEYQVILITGEMKNMLQTTVDLLEKYLDEGGHVISLGIPGGYVEGRESHVVEEKLCHHKNWIRANTPYEMSGKLREFLNSRIEAEHPFETGVEHMRRVLDEKYNVYYFVNHSLGKVKNVITLDGRQVKYLDLWDGKAKVYPYQEKDGKVSFSLDLDRYESAMFLVGQPGADESEINSTDETFSKPAVQDKAEIPVVLDKIQAESKNSMIIDYCDLELDGRIYKDMCALFAGKEVYRHRGYPDNPWDNQVQYKRRYLDSNQFGEGTGFTASYRFCVEDVPEIAELAAEQGQQYEVMLNGKPVIWREGYYLDDLTAVADIAGMLKKGENIVVLKTDRFDVRLEVEPVYIRGEFHVVPREGIWTITKKEKLQYGTWIEQGYPMYEGAVLYSYTFSKEKAGKVIVSVPQMETTCASLFVNGIETGLVGVNGNYLFDITEYCVPGNNEIIVRVCGGFKNLLGPHHCADQPRRSAWPEMWRQSPRFGRPGADKYDLIPYGMQEGIRVFQSC</sequence>
<proteinExistence type="predicted"/>
<reference evidence="1 2" key="1">
    <citation type="journal article" date="2019" name="Anaerobe">
        <title>Detection of Robinsoniella peoriensis in multiple bone samples of a trauma patient.</title>
        <authorList>
            <person name="Schrottner P."/>
            <person name="Hartwich K."/>
            <person name="Bunk B."/>
            <person name="Schober I."/>
            <person name="Helbig S."/>
            <person name="Rudolph W.W."/>
            <person name="Gunzer F."/>
        </authorList>
    </citation>
    <scope>NUCLEOTIDE SEQUENCE [LARGE SCALE GENOMIC DNA]</scope>
    <source>
        <strain evidence="1 2">DSM 106044</strain>
    </source>
</reference>
<dbReference type="Pfam" id="PF17132">
    <property type="entry name" value="Glyco_hydro_106"/>
    <property type="match status" value="1"/>
</dbReference>
<gene>
    <name evidence="1" type="ORF">DSM106044_02349</name>
</gene>
<dbReference type="Proteomes" id="UP000306509">
    <property type="component" value="Unassembled WGS sequence"/>
</dbReference>
<evidence type="ECO:0008006" key="3">
    <source>
        <dbReference type="Google" id="ProtNLM"/>
    </source>
</evidence>
<dbReference type="InterPro" id="IPR053161">
    <property type="entry name" value="Ulvan_degrading_GH"/>
</dbReference>
<dbReference type="PANTHER" id="PTHR36848:SF2">
    <property type="entry name" value="SECRETED PROTEIN"/>
    <property type="match status" value="1"/>
</dbReference>
<organism evidence="1 2">
    <name type="scientific">Robinsoniella peoriensis</name>
    <dbReference type="NCBI Taxonomy" id="180332"/>
    <lineage>
        <taxon>Bacteria</taxon>
        <taxon>Bacillati</taxon>
        <taxon>Bacillota</taxon>
        <taxon>Clostridia</taxon>
        <taxon>Lachnospirales</taxon>
        <taxon>Lachnospiraceae</taxon>
        <taxon>Robinsoniella</taxon>
    </lineage>
</organism>
<dbReference type="EMBL" id="QGQD01000047">
    <property type="protein sequence ID" value="TLD00773.1"/>
    <property type="molecule type" value="Genomic_DNA"/>
</dbReference>
<keyword evidence="2" id="KW-1185">Reference proteome</keyword>
<accession>A0A4U8Q9B4</accession>
<name>A0A4U8Q9B4_9FIRM</name>
<dbReference type="RefSeq" id="WP_161597330.1">
    <property type="nucleotide sequence ID" value="NZ_QGQD01000047.1"/>
</dbReference>
<dbReference type="InterPro" id="IPR008979">
    <property type="entry name" value="Galactose-bd-like_sf"/>
</dbReference>